<gene>
    <name evidence="1" type="ORF">QBC34DRAFT_412726</name>
</gene>
<dbReference type="Proteomes" id="UP001321760">
    <property type="component" value="Unassembled WGS sequence"/>
</dbReference>
<comment type="caution">
    <text evidence="1">The sequence shown here is derived from an EMBL/GenBank/DDBJ whole genome shotgun (WGS) entry which is preliminary data.</text>
</comment>
<dbReference type="Gene3D" id="3.90.1300.10">
    <property type="entry name" value="Amidase signature (AS) domain"/>
    <property type="match status" value="1"/>
</dbReference>
<evidence type="ECO:0000313" key="1">
    <source>
        <dbReference type="EMBL" id="KAK4445825.1"/>
    </source>
</evidence>
<dbReference type="InterPro" id="IPR036928">
    <property type="entry name" value="AS_sf"/>
</dbReference>
<proteinExistence type="predicted"/>
<evidence type="ECO:0000313" key="2">
    <source>
        <dbReference type="Proteomes" id="UP001321760"/>
    </source>
</evidence>
<name>A0AAV9GBK0_9PEZI</name>
<sequence>MVNWREHAVISRIFRRQAQQGFSQTEPLGRPKPLDLIPSLDLGDIQDKLRKGAITSEILVRTYQARIAEANSKVRAMGCLNPDALALAV</sequence>
<keyword evidence="2" id="KW-1185">Reference proteome</keyword>
<accession>A0AAV9GBK0</accession>
<organism evidence="1 2">
    <name type="scientific">Podospora aff. communis PSN243</name>
    <dbReference type="NCBI Taxonomy" id="3040156"/>
    <lineage>
        <taxon>Eukaryota</taxon>
        <taxon>Fungi</taxon>
        <taxon>Dikarya</taxon>
        <taxon>Ascomycota</taxon>
        <taxon>Pezizomycotina</taxon>
        <taxon>Sordariomycetes</taxon>
        <taxon>Sordariomycetidae</taxon>
        <taxon>Sordariales</taxon>
        <taxon>Podosporaceae</taxon>
        <taxon>Podospora</taxon>
    </lineage>
</organism>
<dbReference type="EMBL" id="MU865962">
    <property type="protein sequence ID" value="KAK4445825.1"/>
    <property type="molecule type" value="Genomic_DNA"/>
</dbReference>
<dbReference type="SUPFAM" id="SSF75304">
    <property type="entry name" value="Amidase signature (AS) enzymes"/>
    <property type="match status" value="1"/>
</dbReference>
<reference evidence="1" key="1">
    <citation type="journal article" date="2023" name="Mol. Phylogenet. Evol.">
        <title>Genome-scale phylogeny and comparative genomics of the fungal order Sordariales.</title>
        <authorList>
            <person name="Hensen N."/>
            <person name="Bonometti L."/>
            <person name="Westerberg I."/>
            <person name="Brannstrom I.O."/>
            <person name="Guillou S."/>
            <person name="Cros-Aarteil S."/>
            <person name="Calhoun S."/>
            <person name="Haridas S."/>
            <person name="Kuo A."/>
            <person name="Mondo S."/>
            <person name="Pangilinan J."/>
            <person name="Riley R."/>
            <person name="LaButti K."/>
            <person name="Andreopoulos B."/>
            <person name="Lipzen A."/>
            <person name="Chen C."/>
            <person name="Yan M."/>
            <person name="Daum C."/>
            <person name="Ng V."/>
            <person name="Clum A."/>
            <person name="Steindorff A."/>
            <person name="Ohm R.A."/>
            <person name="Martin F."/>
            <person name="Silar P."/>
            <person name="Natvig D.O."/>
            <person name="Lalanne C."/>
            <person name="Gautier V."/>
            <person name="Ament-Velasquez S.L."/>
            <person name="Kruys A."/>
            <person name="Hutchinson M.I."/>
            <person name="Powell A.J."/>
            <person name="Barry K."/>
            <person name="Miller A.N."/>
            <person name="Grigoriev I.V."/>
            <person name="Debuchy R."/>
            <person name="Gladieux P."/>
            <person name="Hiltunen Thoren M."/>
            <person name="Johannesson H."/>
        </authorList>
    </citation>
    <scope>NUCLEOTIDE SEQUENCE</scope>
    <source>
        <strain evidence="1">PSN243</strain>
    </source>
</reference>
<protein>
    <submittedName>
        <fullName evidence="1">Uncharacterized protein</fullName>
    </submittedName>
</protein>
<reference evidence="1" key="2">
    <citation type="submission" date="2023-05" db="EMBL/GenBank/DDBJ databases">
        <authorList>
            <consortium name="Lawrence Berkeley National Laboratory"/>
            <person name="Steindorff A."/>
            <person name="Hensen N."/>
            <person name="Bonometti L."/>
            <person name="Westerberg I."/>
            <person name="Brannstrom I.O."/>
            <person name="Guillou S."/>
            <person name="Cros-Aarteil S."/>
            <person name="Calhoun S."/>
            <person name="Haridas S."/>
            <person name="Kuo A."/>
            <person name="Mondo S."/>
            <person name="Pangilinan J."/>
            <person name="Riley R."/>
            <person name="Labutti K."/>
            <person name="Andreopoulos B."/>
            <person name="Lipzen A."/>
            <person name="Chen C."/>
            <person name="Yanf M."/>
            <person name="Daum C."/>
            <person name="Ng V."/>
            <person name="Clum A."/>
            <person name="Ohm R."/>
            <person name="Martin F."/>
            <person name="Silar P."/>
            <person name="Natvig D."/>
            <person name="Lalanne C."/>
            <person name="Gautier V."/>
            <person name="Ament-Velasquez S.L."/>
            <person name="Kruys A."/>
            <person name="Hutchinson M.I."/>
            <person name="Powell A.J."/>
            <person name="Barry K."/>
            <person name="Miller A.N."/>
            <person name="Grigoriev I.V."/>
            <person name="Debuchy R."/>
            <person name="Gladieux P."/>
            <person name="Thoren M.H."/>
            <person name="Johannesson H."/>
        </authorList>
    </citation>
    <scope>NUCLEOTIDE SEQUENCE</scope>
    <source>
        <strain evidence="1">PSN243</strain>
    </source>
</reference>
<dbReference type="AlphaFoldDB" id="A0AAV9GBK0"/>